<dbReference type="InterPro" id="IPR026960">
    <property type="entry name" value="RVT-Znf"/>
</dbReference>
<dbReference type="PANTHER" id="PTHR33116:SF70">
    <property type="entry name" value="NON-LTR RETROELEMENT REVERSE TRANSCRIPTASE-LIKE PROTEIN"/>
    <property type="match status" value="1"/>
</dbReference>
<dbReference type="PROSITE" id="PS50879">
    <property type="entry name" value="RNASE_H_1"/>
    <property type="match status" value="1"/>
</dbReference>
<dbReference type="InterPro" id="IPR044730">
    <property type="entry name" value="RNase_H-like_dom_plant"/>
</dbReference>
<dbReference type="EMBL" id="OZ034817">
    <property type="protein sequence ID" value="CAL1382969.1"/>
    <property type="molecule type" value="Genomic_DNA"/>
</dbReference>
<dbReference type="InterPro" id="IPR036397">
    <property type="entry name" value="RNaseH_sf"/>
</dbReference>
<proteinExistence type="predicted"/>
<dbReference type="Proteomes" id="UP001497516">
    <property type="component" value="Chromosome 4"/>
</dbReference>
<dbReference type="PROSITE" id="PS50878">
    <property type="entry name" value="RT_POL"/>
    <property type="match status" value="1"/>
</dbReference>
<sequence length="813" mass="93033">MRTQQKLIPKKTPITWISRLRWDFIRDTLIEVGLPSTWISRIMTCVEENKMRINWNGKLTDPITPSRGVRQGDPLSPYLFVLCMERLAHRIEIAVADRQWKPLSVTSHGFKLSHLFFADDLILFAEAGSKQIDIIKQCLEDFCSSSGQKVNLNKSVLYVSPNIRRDMAQNLSNRANIPLTADLGRYLGLNAIHGRVTKTRYKELVLRIQKKLATWKSNCLSLASRITMVRSVASSMAVYPMFSELLPASVCNDLDRINRQFIWGEEDGKSKFHPVAWELMTTPKSQGGIGIRPTKLANQAMLAKGGWKLTTREDSLWTKLLLEKYGGNREGINILQKKQGSSLAWRSFVSTANLLKKGLAINVKSGRNTHFWLDPWILQVPLIERAVADVSEDQKHKTVADMWDPESGWRMEEFHHLLPNQITDKIRATPIDPLAMEEDRSFWSLTTNGHFSVQSAYKAILQQQEQQPSQIWKRIWKLQVPERVRVFVWMAAHGKITTNSVRKHRHLAQDDSCPDCPGAPETVLHCLRDCHRVKVVWNRTVEQQNQAEFYNMSHEAWFKENLKDDSTGSWTGNWNSFFSLMIWYIWKCRNENIFRGIKLSIPTFCHYVTAKATDWAKTWDSASKTLSTSSPHRREEVLVGWSKPPVGWHKLNTDGAAQGHQGIVSTGGALRDHDGMWTGGFISKLGSGSAILAELWGILKGLELAWKKGSRFLILESDSQLALHLIEKRTDNVHPHSTILGAIRRLLAKEWVVRLVHTYREGNRVADWLSKHSLIYPFGTFELDDPPSELNRICCEDMLRVSFPRQVPQRDAP</sequence>
<dbReference type="PANTHER" id="PTHR33116">
    <property type="entry name" value="REVERSE TRANSCRIPTASE ZINC-BINDING DOMAIN-CONTAINING PROTEIN-RELATED-RELATED"/>
    <property type="match status" value="1"/>
</dbReference>
<name>A0AAV2EAP2_9ROSI</name>
<dbReference type="Pfam" id="PF00078">
    <property type="entry name" value="RVT_1"/>
    <property type="match status" value="1"/>
</dbReference>
<feature type="domain" description="RNase H type-1" evidence="2">
    <location>
        <begin position="645"/>
        <end position="775"/>
    </location>
</feature>
<dbReference type="GO" id="GO:0004523">
    <property type="term" value="F:RNA-DNA hybrid ribonuclease activity"/>
    <property type="evidence" value="ECO:0007669"/>
    <property type="project" value="InterPro"/>
</dbReference>
<gene>
    <name evidence="3" type="ORF">LTRI10_LOCUS24267</name>
</gene>
<dbReference type="InterPro" id="IPR000477">
    <property type="entry name" value="RT_dom"/>
</dbReference>
<evidence type="ECO:0000259" key="2">
    <source>
        <dbReference type="PROSITE" id="PS50879"/>
    </source>
</evidence>
<dbReference type="Pfam" id="PF13966">
    <property type="entry name" value="zf-RVT"/>
    <property type="match status" value="1"/>
</dbReference>
<dbReference type="SUPFAM" id="SSF56672">
    <property type="entry name" value="DNA/RNA polymerases"/>
    <property type="match status" value="1"/>
</dbReference>
<organism evidence="3 4">
    <name type="scientific">Linum trigynum</name>
    <dbReference type="NCBI Taxonomy" id="586398"/>
    <lineage>
        <taxon>Eukaryota</taxon>
        <taxon>Viridiplantae</taxon>
        <taxon>Streptophyta</taxon>
        <taxon>Embryophyta</taxon>
        <taxon>Tracheophyta</taxon>
        <taxon>Spermatophyta</taxon>
        <taxon>Magnoliopsida</taxon>
        <taxon>eudicotyledons</taxon>
        <taxon>Gunneridae</taxon>
        <taxon>Pentapetalae</taxon>
        <taxon>rosids</taxon>
        <taxon>fabids</taxon>
        <taxon>Malpighiales</taxon>
        <taxon>Linaceae</taxon>
        <taxon>Linum</taxon>
    </lineage>
</organism>
<protein>
    <submittedName>
        <fullName evidence="3">Uncharacterized protein</fullName>
    </submittedName>
</protein>
<feature type="domain" description="Reverse transcriptase" evidence="1">
    <location>
        <begin position="1"/>
        <end position="191"/>
    </location>
</feature>
<dbReference type="SUPFAM" id="SSF53098">
    <property type="entry name" value="Ribonuclease H-like"/>
    <property type="match status" value="1"/>
</dbReference>
<dbReference type="Gene3D" id="3.30.420.10">
    <property type="entry name" value="Ribonuclease H-like superfamily/Ribonuclease H"/>
    <property type="match status" value="1"/>
</dbReference>
<dbReference type="CDD" id="cd06222">
    <property type="entry name" value="RNase_H_like"/>
    <property type="match status" value="1"/>
</dbReference>
<reference evidence="3 4" key="1">
    <citation type="submission" date="2024-04" db="EMBL/GenBank/DDBJ databases">
        <authorList>
            <person name="Fracassetti M."/>
        </authorList>
    </citation>
    <scope>NUCLEOTIDE SEQUENCE [LARGE SCALE GENOMIC DNA]</scope>
</reference>
<dbReference type="GO" id="GO:0003676">
    <property type="term" value="F:nucleic acid binding"/>
    <property type="evidence" value="ECO:0007669"/>
    <property type="project" value="InterPro"/>
</dbReference>
<evidence type="ECO:0000313" key="3">
    <source>
        <dbReference type="EMBL" id="CAL1382969.1"/>
    </source>
</evidence>
<dbReference type="InterPro" id="IPR043502">
    <property type="entry name" value="DNA/RNA_pol_sf"/>
</dbReference>
<accession>A0AAV2EAP2</accession>
<evidence type="ECO:0000313" key="4">
    <source>
        <dbReference type="Proteomes" id="UP001497516"/>
    </source>
</evidence>
<dbReference type="InterPro" id="IPR012337">
    <property type="entry name" value="RNaseH-like_sf"/>
</dbReference>
<dbReference type="AlphaFoldDB" id="A0AAV2EAP2"/>
<keyword evidence="4" id="KW-1185">Reference proteome</keyword>
<evidence type="ECO:0000259" key="1">
    <source>
        <dbReference type="PROSITE" id="PS50878"/>
    </source>
</evidence>
<dbReference type="InterPro" id="IPR002156">
    <property type="entry name" value="RNaseH_domain"/>
</dbReference>
<dbReference type="Pfam" id="PF13456">
    <property type="entry name" value="RVT_3"/>
    <property type="match status" value="1"/>
</dbReference>